<dbReference type="InParanoid" id="H3A4N5"/>
<dbReference type="GO" id="GO:0005737">
    <property type="term" value="C:cytoplasm"/>
    <property type="evidence" value="ECO:0007669"/>
    <property type="project" value="TreeGrafter"/>
</dbReference>
<evidence type="ECO:0000256" key="5">
    <source>
        <dbReference type="PIRSR" id="PIRSR608080-1"/>
    </source>
</evidence>
<keyword evidence="4 5" id="KW-0106">Calcium</keyword>
<dbReference type="EMBL" id="AFYH01239193">
    <property type="status" value="NOT_ANNOTATED_CDS"/>
    <property type="molecule type" value="Genomic_DNA"/>
</dbReference>
<name>H3A4N5_LATCH</name>
<dbReference type="Gene3D" id="1.10.238.10">
    <property type="entry name" value="EF-hand"/>
    <property type="match status" value="1"/>
</dbReference>
<dbReference type="AlphaFoldDB" id="H3A4N5"/>
<accession>H3A4N5</accession>
<dbReference type="InterPro" id="IPR011992">
    <property type="entry name" value="EF-hand-dom_pair"/>
</dbReference>
<comment type="similarity">
    <text evidence="1 6">Belongs to the parvalbumin family.</text>
</comment>
<proteinExistence type="inferred from homology"/>
<dbReference type="Pfam" id="PF13499">
    <property type="entry name" value="EF-hand_7"/>
    <property type="match status" value="1"/>
</dbReference>
<dbReference type="GeneID" id="102351468"/>
<sequence>MTKKMSEILKAEDIDKALNTFKEAGSFDHHKFFNLVGLKGKPDDTLKEVFGILDQDKSGYIEEEELKFVLKGFGAAGRELTANETKALLKAGDQDGDDKIGVDEFTNLVKAA</sequence>
<dbReference type="OMA" id="CKVADTF"/>
<feature type="binding site" evidence="5">
    <location>
        <position position="99"/>
    </location>
    <ligand>
        <name>Ca(2+)</name>
        <dbReference type="ChEBI" id="CHEBI:29108"/>
        <label>1</label>
    </ligand>
</feature>
<evidence type="ECO:0000313" key="8">
    <source>
        <dbReference type="Ensembl" id="ENSLACP00000004606.1"/>
    </source>
</evidence>
<dbReference type="Bgee" id="ENSLACG00000004101">
    <property type="expression patterns" value="Expressed in muscle tissue and 6 other cell types or tissues"/>
</dbReference>
<reference evidence="9" key="1">
    <citation type="submission" date="2011-08" db="EMBL/GenBank/DDBJ databases">
        <title>The draft genome of Latimeria chalumnae.</title>
        <authorList>
            <person name="Di Palma F."/>
            <person name="Alfoldi J."/>
            <person name="Johnson J."/>
            <person name="Berlin A."/>
            <person name="Gnerre S."/>
            <person name="Jaffe D."/>
            <person name="MacCallum I."/>
            <person name="Young S."/>
            <person name="Walker B.J."/>
            <person name="Lander E."/>
            <person name="Lindblad-Toh K."/>
        </authorList>
    </citation>
    <scope>NUCLEOTIDE SEQUENCE [LARGE SCALE GENOMIC DNA]</scope>
    <source>
        <strain evidence="9">Wild caught</strain>
    </source>
</reference>
<keyword evidence="2 5" id="KW-0479">Metal-binding</keyword>
<dbReference type="SMART" id="SM00054">
    <property type="entry name" value="EFh"/>
    <property type="match status" value="2"/>
</dbReference>
<dbReference type="EMBL" id="AFYH01239194">
    <property type="status" value="NOT_ANNOTATED_CDS"/>
    <property type="molecule type" value="Genomic_DNA"/>
</dbReference>
<gene>
    <name evidence="8" type="primary">PVALB</name>
</gene>
<keyword evidence="3" id="KW-0677">Repeat</keyword>
<feature type="binding site" evidence="5">
    <location>
        <position position="95"/>
    </location>
    <ligand>
        <name>Ca(2+)</name>
        <dbReference type="ChEBI" id="CHEBI:29108"/>
        <label>2</label>
    </ligand>
</feature>
<dbReference type="GeneTree" id="ENSGT00940000159653"/>
<evidence type="ECO:0000256" key="6">
    <source>
        <dbReference type="RuleBase" id="RU368048"/>
    </source>
</evidence>
<dbReference type="PROSITE" id="PS50222">
    <property type="entry name" value="EF_HAND_2"/>
    <property type="match status" value="2"/>
</dbReference>
<feature type="binding site" evidence="5">
    <location>
        <position position="65"/>
    </location>
    <ligand>
        <name>Ca(2+)</name>
        <dbReference type="ChEBI" id="CHEBI:29108"/>
        <label>1</label>
    </ligand>
</feature>
<dbReference type="SUPFAM" id="SSF47473">
    <property type="entry name" value="EF-hand"/>
    <property type="match status" value="1"/>
</dbReference>
<dbReference type="InterPro" id="IPR008080">
    <property type="entry name" value="Parvalbumin"/>
</dbReference>
<dbReference type="InterPro" id="IPR018247">
    <property type="entry name" value="EF_Hand_1_Ca_BS"/>
</dbReference>
<keyword evidence="9" id="KW-1185">Reference proteome</keyword>
<protein>
    <recommendedName>
        <fullName evidence="6">Parvalbumin</fullName>
    </recommendedName>
</protein>
<evidence type="ECO:0000256" key="4">
    <source>
        <dbReference type="ARBA" id="ARBA00022837"/>
    </source>
</evidence>
<dbReference type="PANTHER" id="PTHR11653:SF2">
    <property type="entry name" value="PARVALBUMIN ALPHA"/>
    <property type="match status" value="1"/>
</dbReference>
<feature type="binding site" evidence="5">
    <location>
        <position position="54"/>
    </location>
    <ligand>
        <name>Ca(2+)</name>
        <dbReference type="ChEBI" id="CHEBI:29108"/>
        <label>1</label>
    </ligand>
</feature>
<feature type="binding site" evidence="5">
    <location>
        <position position="60"/>
    </location>
    <ligand>
        <name>Ca(2+)</name>
        <dbReference type="ChEBI" id="CHEBI:29108"/>
        <label>1</label>
    </ligand>
</feature>
<evidence type="ECO:0000256" key="3">
    <source>
        <dbReference type="ARBA" id="ARBA00022737"/>
    </source>
</evidence>
<dbReference type="FunFam" id="1.10.238.10:FF:000060">
    <property type="entry name" value="Parvalbumin, thymic"/>
    <property type="match status" value="1"/>
</dbReference>
<organism evidence="8 9">
    <name type="scientific">Latimeria chalumnae</name>
    <name type="common">Coelacanth</name>
    <dbReference type="NCBI Taxonomy" id="7897"/>
    <lineage>
        <taxon>Eukaryota</taxon>
        <taxon>Metazoa</taxon>
        <taxon>Chordata</taxon>
        <taxon>Craniata</taxon>
        <taxon>Vertebrata</taxon>
        <taxon>Euteleostomi</taxon>
        <taxon>Coelacanthiformes</taxon>
        <taxon>Coelacanthidae</taxon>
        <taxon>Latimeria</taxon>
    </lineage>
</organism>
<dbReference type="PANTHER" id="PTHR11653">
    <property type="entry name" value="PARVALBUMIN ALPHA"/>
    <property type="match status" value="1"/>
</dbReference>
<feature type="binding site" evidence="5">
    <location>
        <position position="93"/>
    </location>
    <ligand>
        <name>Ca(2+)</name>
        <dbReference type="ChEBI" id="CHEBI:29108"/>
        <label>2</label>
    </ligand>
</feature>
<feature type="binding site" evidence="5">
    <location>
        <position position="104"/>
    </location>
    <ligand>
        <name>Ca(2+)</name>
        <dbReference type="ChEBI" id="CHEBI:29108"/>
        <label>1</label>
    </ligand>
</feature>
<dbReference type="HOGENOM" id="CLU_157356_0_0_1"/>
<dbReference type="PRINTS" id="PR01697">
    <property type="entry name" value="PARVALBUMIN"/>
</dbReference>
<feature type="domain" description="EF-hand" evidence="7">
    <location>
        <begin position="80"/>
        <end position="112"/>
    </location>
</feature>
<reference evidence="8" key="3">
    <citation type="submission" date="2025-09" db="UniProtKB">
        <authorList>
            <consortium name="Ensembl"/>
        </authorList>
    </citation>
    <scope>IDENTIFICATION</scope>
</reference>
<dbReference type="InterPro" id="IPR002048">
    <property type="entry name" value="EF_hand_dom"/>
</dbReference>
<feature type="binding site" evidence="5">
    <location>
        <position position="56"/>
    </location>
    <ligand>
        <name>Ca(2+)</name>
        <dbReference type="ChEBI" id="CHEBI:29108"/>
        <label>1</label>
    </ligand>
</feature>
<dbReference type="KEGG" id="lcm:102351468"/>
<evidence type="ECO:0000313" key="9">
    <source>
        <dbReference type="Proteomes" id="UP000008672"/>
    </source>
</evidence>
<comment type="function">
    <text evidence="6">In muscle, parvalbumin is thought to be involved in relaxation after contraction. It binds two calcium ions.</text>
</comment>
<dbReference type="Ensembl" id="ENSLACT00000004645.1">
    <property type="protein sequence ID" value="ENSLACP00000004606.1"/>
    <property type="gene ID" value="ENSLACG00000004101.1"/>
</dbReference>
<reference evidence="8" key="2">
    <citation type="submission" date="2025-08" db="UniProtKB">
        <authorList>
            <consortium name="Ensembl"/>
        </authorList>
    </citation>
    <scope>IDENTIFICATION</scope>
</reference>
<feature type="binding site" evidence="5">
    <location>
        <position position="97"/>
    </location>
    <ligand>
        <name>Ca(2+)</name>
        <dbReference type="ChEBI" id="CHEBI:29108"/>
        <label>2</label>
    </ligand>
</feature>
<evidence type="ECO:0000259" key="7">
    <source>
        <dbReference type="PROSITE" id="PS50222"/>
    </source>
</evidence>
<evidence type="ECO:0000256" key="1">
    <source>
        <dbReference type="ARBA" id="ARBA00009753"/>
    </source>
</evidence>
<dbReference type="GO" id="GO:0005509">
    <property type="term" value="F:calcium ion binding"/>
    <property type="evidence" value="ECO:0007669"/>
    <property type="project" value="UniProtKB-UniRule"/>
</dbReference>
<feature type="domain" description="EF-hand" evidence="7">
    <location>
        <begin position="41"/>
        <end position="76"/>
    </location>
</feature>
<dbReference type="OrthoDB" id="26525at2759"/>
<dbReference type="EMBL" id="AFYH01239192">
    <property type="status" value="NOT_ANNOTATED_CDS"/>
    <property type="molecule type" value="Genomic_DNA"/>
</dbReference>
<dbReference type="PROSITE" id="PS00018">
    <property type="entry name" value="EF_HAND_1"/>
    <property type="match status" value="2"/>
</dbReference>
<dbReference type="FunCoup" id="H3A4N5">
    <property type="interactions" value="566"/>
</dbReference>
<dbReference type="Proteomes" id="UP000008672">
    <property type="component" value="Unassembled WGS sequence"/>
</dbReference>
<evidence type="ECO:0000256" key="2">
    <source>
        <dbReference type="ARBA" id="ARBA00022723"/>
    </source>
</evidence>
<feature type="binding site" evidence="5">
    <location>
        <position position="58"/>
    </location>
    <ligand>
        <name>Ca(2+)</name>
        <dbReference type="ChEBI" id="CHEBI:29108"/>
        <label>1</label>
    </ligand>
</feature>